<sequence length="35" mass="3887">MFGIRLASGLGVYKDEVMDIRLIDIQIFASQSADL</sequence>
<keyword evidence="2" id="KW-1185">Reference proteome</keyword>
<gene>
    <name evidence="1" type="ORF">MSZNOR_2124</name>
</gene>
<reference evidence="1 2" key="1">
    <citation type="submission" date="2023-03" db="EMBL/GenBank/DDBJ databases">
        <authorList>
            <person name="Pearce D."/>
        </authorList>
    </citation>
    <scope>NUCLEOTIDE SEQUENCE [LARGE SCALE GENOMIC DNA]</scope>
    <source>
        <strain evidence="1">Msz</strain>
    </source>
</reference>
<organism evidence="1 2">
    <name type="scientific">Methylocaldum szegediense</name>
    <dbReference type="NCBI Taxonomy" id="73780"/>
    <lineage>
        <taxon>Bacteria</taxon>
        <taxon>Pseudomonadati</taxon>
        <taxon>Pseudomonadota</taxon>
        <taxon>Gammaproteobacteria</taxon>
        <taxon>Methylococcales</taxon>
        <taxon>Methylococcaceae</taxon>
        <taxon>Methylocaldum</taxon>
    </lineage>
</organism>
<name>A0ABM9I1K3_9GAMM</name>
<evidence type="ECO:0000313" key="2">
    <source>
        <dbReference type="Proteomes" id="UP001162030"/>
    </source>
</evidence>
<proteinExistence type="predicted"/>
<evidence type="ECO:0000313" key="1">
    <source>
        <dbReference type="EMBL" id="CAI8829974.1"/>
    </source>
</evidence>
<accession>A0ABM9I1K3</accession>
<protein>
    <submittedName>
        <fullName evidence="1">Uncharacterized protein</fullName>
    </submittedName>
</protein>
<dbReference type="EMBL" id="OX458333">
    <property type="protein sequence ID" value="CAI8829974.1"/>
    <property type="molecule type" value="Genomic_DNA"/>
</dbReference>
<dbReference type="Proteomes" id="UP001162030">
    <property type="component" value="Chromosome"/>
</dbReference>